<keyword evidence="2" id="KW-1185">Reference proteome</keyword>
<proteinExistence type="predicted"/>
<dbReference type="AlphaFoldDB" id="A0A0A8K0P5"/>
<name>A0A0A8K0P5_9HYPH</name>
<dbReference type="EMBL" id="AP014648">
    <property type="protein sequence ID" value="BAQ16077.1"/>
    <property type="molecule type" value="Genomic_DNA"/>
</dbReference>
<reference evidence="1 2" key="1">
    <citation type="submission" date="2014-09" db="EMBL/GenBank/DDBJ databases">
        <title>Genome sequencing of Methyloceanibacter caenitepidi Gela4.</title>
        <authorList>
            <person name="Takeuchi M."/>
            <person name="Susumu S."/>
            <person name="Kamagata Y."/>
            <person name="Oshima K."/>
            <person name="Hattori M."/>
            <person name="Iwasaki W."/>
        </authorList>
    </citation>
    <scope>NUCLEOTIDE SEQUENCE [LARGE SCALE GENOMIC DNA]</scope>
    <source>
        <strain evidence="1 2">Gela4</strain>
    </source>
</reference>
<dbReference type="Proteomes" id="UP000031643">
    <property type="component" value="Chromosome"/>
</dbReference>
<evidence type="ECO:0000313" key="1">
    <source>
        <dbReference type="EMBL" id="BAQ16077.1"/>
    </source>
</evidence>
<dbReference type="KEGG" id="mcg:GL4_0614"/>
<accession>A0A0A8K0P5</accession>
<protein>
    <submittedName>
        <fullName evidence="1">Uncharacterized protein</fullName>
    </submittedName>
</protein>
<evidence type="ECO:0000313" key="2">
    <source>
        <dbReference type="Proteomes" id="UP000031643"/>
    </source>
</evidence>
<dbReference type="STRING" id="1384459.GL4_0614"/>
<organism evidence="1 2">
    <name type="scientific">Methyloceanibacter caenitepidi</name>
    <dbReference type="NCBI Taxonomy" id="1384459"/>
    <lineage>
        <taxon>Bacteria</taxon>
        <taxon>Pseudomonadati</taxon>
        <taxon>Pseudomonadota</taxon>
        <taxon>Alphaproteobacteria</taxon>
        <taxon>Hyphomicrobiales</taxon>
        <taxon>Hyphomicrobiaceae</taxon>
        <taxon>Methyloceanibacter</taxon>
    </lineage>
</organism>
<sequence length="51" mass="5911">MTRKTLEKLGLRPNGRWLIQHAGCAIKYRGTNHSYVRPVEICEIKEVEEGE</sequence>
<dbReference type="HOGENOM" id="CLU_3100667_0_0_5"/>
<gene>
    <name evidence="1" type="ORF">GL4_0614</name>
</gene>